<dbReference type="RefSeq" id="WP_204962837.1">
    <property type="nucleotide sequence ID" value="NZ_BAAAUR010000002.1"/>
</dbReference>
<dbReference type="AlphaFoldDB" id="A0A9W6M500"/>
<evidence type="ECO:0000313" key="4">
    <source>
        <dbReference type="EMBL" id="GLJ94321.1"/>
    </source>
</evidence>
<dbReference type="Proteomes" id="UP001142291">
    <property type="component" value="Unassembled WGS sequence"/>
</dbReference>
<protein>
    <recommendedName>
        <fullName evidence="1">protein-tyrosine-phosphatase</fullName>
        <ecNumber evidence="1">3.1.3.48</ecNumber>
    </recommendedName>
</protein>
<reference evidence="4" key="1">
    <citation type="journal article" date="2014" name="Int. J. Syst. Evol. Microbiol.">
        <title>Complete genome sequence of Corynebacterium casei LMG S-19264T (=DSM 44701T), isolated from a smear-ripened cheese.</title>
        <authorList>
            <consortium name="US DOE Joint Genome Institute (JGI-PGF)"/>
            <person name="Walter F."/>
            <person name="Albersmeier A."/>
            <person name="Kalinowski J."/>
            <person name="Ruckert C."/>
        </authorList>
    </citation>
    <scope>NUCLEOTIDE SEQUENCE</scope>
    <source>
        <strain evidence="4">VKM Ac-1940</strain>
    </source>
</reference>
<dbReference type="SUPFAM" id="SSF52788">
    <property type="entry name" value="Phosphotyrosine protein phosphatases I"/>
    <property type="match status" value="1"/>
</dbReference>
<dbReference type="EMBL" id="BSER01000001">
    <property type="protein sequence ID" value="GLJ94321.1"/>
    <property type="molecule type" value="Genomic_DNA"/>
</dbReference>
<keyword evidence="5" id="KW-1185">Reference proteome</keyword>
<dbReference type="GO" id="GO:0004725">
    <property type="term" value="F:protein tyrosine phosphatase activity"/>
    <property type="evidence" value="ECO:0007669"/>
    <property type="project" value="UniProtKB-EC"/>
</dbReference>
<dbReference type="Pfam" id="PF01451">
    <property type="entry name" value="LMWPc"/>
    <property type="match status" value="1"/>
</dbReference>
<dbReference type="InterPro" id="IPR050438">
    <property type="entry name" value="LMW_PTPase"/>
</dbReference>
<evidence type="ECO:0000256" key="1">
    <source>
        <dbReference type="ARBA" id="ARBA00013064"/>
    </source>
</evidence>
<proteinExistence type="predicted"/>
<accession>A0A9W6M500</accession>
<dbReference type="SMART" id="SM00226">
    <property type="entry name" value="LMWPc"/>
    <property type="match status" value="1"/>
</dbReference>
<dbReference type="Gene3D" id="3.40.50.2300">
    <property type="match status" value="1"/>
</dbReference>
<feature type="domain" description="Phosphotyrosine protein phosphatase I" evidence="3">
    <location>
        <begin position="2"/>
        <end position="142"/>
    </location>
</feature>
<dbReference type="InterPro" id="IPR036196">
    <property type="entry name" value="Ptyr_pPase_sf"/>
</dbReference>
<organism evidence="4 5">
    <name type="scientific">Microbacterium dextranolyticum</name>
    <dbReference type="NCBI Taxonomy" id="36806"/>
    <lineage>
        <taxon>Bacteria</taxon>
        <taxon>Bacillati</taxon>
        <taxon>Actinomycetota</taxon>
        <taxon>Actinomycetes</taxon>
        <taxon>Micrococcales</taxon>
        <taxon>Microbacteriaceae</taxon>
        <taxon>Microbacterium</taxon>
    </lineage>
</organism>
<name>A0A9W6M500_9MICO</name>
<sequence>MLEILTVCTGNICRSPLAAQLIARRLADLGVTTSSAGTRARDGAPMMPESAQLAIARGIEADATAAHRARHLTPAHLASPVLVLAMARDHRREVVELAPARGRSTFTAREFARLAAAVSDDELRAAADAVGAFGAVDALGGSDGLGSLGGLGGLGALGSLGSLRSRRRGAAEASAVEPEGSRGPASSVGAADGALDSRARITAALAAIAGRRGLVLPPAAPEDDDVIDPIGGSAELYAQSADELAPAIDAVERVFRVVLA</sequence>
<dbReference type="EC" id="3.1.3.48" evidence="1"/>
<comment type="caution">
    <text evidence="4">The sequence shown here is derived from an EMBL/GenBank/DDBJ whole genome shotgun (WGS) entry which is preliminary data.</text>
</comment>
<gene>
    <name evidence="4" type="ORF">GCM10017591_03820</name>
</gene>
<dbReference type="PANTHER" id="PTHR11717">
    <property type="entry name" value="LOW MOLECULAR WEIGHT PROTEIN TYROSINE PHOSPHATASE"/>
    <property type="match status" value="1"/>
</dbReference>
<evidence type="ECO:0000256" key="2">
    <source>
        <dbReference type="SAM" id="MobiDB-lite"/>
    </source>
</evidence>
<evidence type="ECO:0000259" key="3">
    <source>
        <dbReference type="SMART" id="SM00226"/>
    </source>
</evidence>
<reference evidence="4" key="2">
    <citation type="submission" date="2023-01" db="EMBL/GenBank/DDBJ databases">
        <authorList>
            <person name="Sun Q."/>
            <person name="Evtushenko L."/>
        </authorList>
    </citation>
    <scope>NUCLEOTIDE SEQUENCE</scope>
    <source>
        <strain evidence="4">VKM Ac-1940</strain>
    </source>
</reference>
<dbReference type="InterPro" id="IPR023485">
    <property type="entry name" value="Ptyr_pPase"/>
</dbReference>
<dbReference type="PANTHER" id="PTHR11717:SF7">
    <property type="entry name" value="LOW MOLECULAR WEIGHT PHOSPHOTYROSINE PROTEIN PHOSPHATASE"/>
    <property type="match status" value="1"/>
</dbReference>
<feature type="region of interest" description="Disordered" evidence="2">
    <location>
        <begin position="169"/>
        <end position="191"/>
    </location>
</feature>
<evidence type="ECO:0000313" key="5">
    <source>
        <dbReference type="Proteomes" id="UP001142291"/>
    </source>
</evidence>